<dbReference type="VEuPathDB" id="FungiDB:PHYBLDRAFT_75502"/>
<dbReference type="PANTHER" id="PTHR31658:SF0">
    <property type="entry name" value="CONSERVED OLIGOMERIC GOLGI COMPLEX SUBUNIT 1"/>
    <property type="match status" value="1"/>
</dbReference>
<sequence>MVILDDAVLNSDPDTVLSQASIAQVRSLEKKTRVAIETQKKELRARVGEQYLDLISAADCIIAMSKNANKIQEKLRRMQSVCDGHAVRQKAALVRDSHPVTGRQQRPVYTLAALIKSLADVPEQIWHALEHHRYLQAGRLYTLAKVVHDYLLEESDCKPVDTNAAFPVIRRQWDAINFFMPQIVHKATLHLRVTEQSGEHVAEDLLVLMLLDQRTYTTSLEELFRMRTQGIKDTIHTSLKSSVAETAEQRLGSHLRDIIYAIQRTLAHIDTIAFTSSPSAFELYARDMETNFSLPNPSSPNNTPLPAITSVFSPSTNAHLLVRYLPESVQQYTPTLADDPLDLGSIRQMAEEWLKEIQNVLTSPLPEMLGPLDTQHKLVQARSKVWQLLESQDSSWKQVCSRVLGHSYSLWDCLFKDSFDGHAKHLIDKALKTLSDQPTIILSPSLVTKQCGDFSTSLWPSNKSRSAASDSLLSLSSVADMGAFKLTLTKLAQGETSWIEQGYNAFETTLDTIRKDQEAHASFASQDSFDAKKSTQQLWSYFQSNVIQAISQYCSSLRALLNQVTEWKDNKKASDASLLIGRLARSLAQHSQSLPLALTTLSSLKLRSAIDKDPSYTGLQNDFMRLFEEAHTPWVKRVASCFEILVDGALKNTAWDDHCAAVMLWEDTEEDKEEQREGPLPSQATHPTVRALFSVCEEMQRIQMMLLNKKVVQTLVNQLLAVLQETLDVFLEDRVMTERGALQLMFDLQFMGFVLRQGGRLNLDNVKKHIDPINWAAFSPHFDVRIERFYLKQTLFLHTLACSNGEIFESNKAVTKGLVQQNQPNVLPMVSTTTRFTLLPIGQLTHASRAW</sequence>
<evidence type="ECO:0000256" key="4">
    <source>
        <dbReference type="ARBA" id="ARBA00022448"/>
    </source>
</evidence>
<dbReference type="PANTHER" id="PTHR31658">
    <property type="entry name" value="CONSERVED OLIGOMERIC GOLGI COMPLEX SUBUNIT 1"/>
    <property type="match status" value="1"/>
</dbReference>
<evidence type="ECO:0000256" key="1">
    <source>
        <dbReference type="ARBA" id="ARBA00004395"/>
    </source>
</evidence>
<keyword evidence="6" id="KW-0333">Golgi apparatus</keyword>
<dbReference type="OrthoDB" id="46189at2759"/>
<evidence type="ECO:0000313" key="8">
    <source>
        <dbReference type="EMBL" id="OAD79404.1"/>
    </source>
</evidence>
<dbReference type="Pfam" id="PF08700">
    <property type="entry name" value="VPS51_Exo84_N"/>
    <property type="match status" value="1"/>
</dbReference>
<evidence type="ECO:0000256" key="2">
    <source>
        <dbReference type="ARBA" id="ARBA00006653"/>
    </source>
</evidence>
<organism evidence="8 9">
    <name type="scientific">Phycomyces blakesleeanus (strain ATCC 8743b / DSM 1359 / FGSC 10004 / NBRC 33097 / NRRL 1555)</name>
    <dbReference type="NCBI Taxonomy" id="763407"/>
    <lineage>
        <taxon>Eukaryota</taxon>
        <taxon>Fungi</taxon>
        <taxon>Fungi incertae sedis</taxon>
        <taxon>Mucoromycota</taxon>
        <taxon>Mucoromycotina</taxon>
        <taxon>Mucoromycetes</taxon>
        <taxon>Mucorales</taxon>
        <taxon>Phycomycetaceae</taxon>
        <taxon>Phycomyces</taxon>
    </lineage>
</organism>
<dbReference type="GO" id="GO:0000139">
    <property type="term" value="C:Golgi membrane"/>
    <property type="evidence" value="ECO:0007669"/>
    <property type="project" value="UniProtKB-SubCell"/>
</dbReference>
<gene>
    <name evidence="8" type="ORF">PHYBLDRAFT_75502</name>
</gene>
<dbReference type="GO" id="GO:0017119">
    <property type="term" value="C:Golgi transport complex"/>
    <property type="evidence" value="ECO:0007669"/>
    <property type="project" value="InterPro"/>
</dbReference>
<dbReference type="EMBL" id="KV440972">
    <property type="protein sequence ID" value="OAD79404.1"/>
    <property type="molecule type" value="Genomic_DNA"/>
</dbReference>
<dbReference type="RefSeq" id="XP_018297444.1">
    <property type="nucleotide sequence ID" value="XM_018443063.1"/>
</dbReference>
<protein>
    <recommendedName>
        <fullName evidence="3">Conserved oligomeric Golgi complex subunit 1</fullName>
    </recommendedName>
</protein>
<keyword evidence="9" id="KW-1185">Reference proteome</keyword>
<proteinExistence type="inferred from homology"/>
<evidence type="ECO:0000313" key="9">
    <source>
        <dbReference type="Proteomes" id="UP000077315"/>
    </source>
</evidence>
<evidence type="ECO:0000256" key="3">
    <source>
        <dbReference type="ARBA" id="ARBA00020978"/>
    </source>
</evidence>
<evidence type="ECO:0000256" key="7">
    <source>
        <dbReference type="ARBA" id="ARBA00023136"/>
    </source>
</evidence>
<keyword evidence="5" id="KW-0653">Protein transport</keyword>
<dbReference type="GO" id="GO:0006891">
    <property type="term" value="P:intra-Golgi vesicle-mediated transport"/>
    <property type="evidence" value="ECO:0007669"/>
    <property type="project" value="InterPro"/>
</dbReference>
<dbReference type="AlphaFoldDB" id="A0A167QB31"/>
<reference evidence="9" key="1">
    <citation type="submission" date="2015-06" db="EMBL/GenBank/DDBJ databases">
        <title>Expansion of signal transduction pathways in fungi by whole-genome duplication.</title>
        <authorList>
            <consortium name="DOE Joint Genome Institute"/>
            <person name="Corrochano L.M."/>
            <person name="Kuo A."/>
            <person name="Marcet-Houben M."/>
            <person name="Polaino S."/>
            <person name="Salamov A."/>
            <person name="Villalobos J.M."/>
            <person name="Alvarez M.I."/>
            <person name="Avalos J."/>
            <person name="Benito E.P."/>
            <person name="Benoit I."/>
            <person name="Burger G."/>
            <person name="Camino L.P."/>
            <person name="Canovas D."/>
            <person name="Cerda-Olmedo E."/>
            <person name="Cheng J.-F."/>
            <person name="Dominguez A."/>
            <person name="Elias M."/>
            <person name="Eslava A.P."/>
            <person name="Glaser F."/>
            <person name="Grimwood J."/>
            <person name="Gutierrez G."/>
            <person name="Heitman J."/>
            <person name="Henrissat B."/>
            <person name="Iturriaga E.A."/>
            <person name="Lang B.F."/>
            <person name="Lavin J.L."/>
            <person name="Lee S."/>
            <person name="Li W."/>
            <person name="Lindquist E."/>
            <person name="Lopez-Garcia S."/>
            <person name="Luque E.M."/>
            <person name="Marcos A.T."/>
            <person name="Martin J."/>
            <person name="McCluskey K."/>
            <person name="Medina H.R."/>
            <person name="Miralles-Duran A."/>
            <person name="Miyazaki A."/>
            <person name="Munoz-Torres E."/>
            <person name="Oguiza J.A."/>
            <person name="Ohm R."/>
            <person name="Olmedo M."/>
            <person name="Orejas M."/>
            <person name="Ortiz-Castellanos L."/>
            <person name="Pisabarro A.G."/>
            <person name="Rodriguez-Romero J."/>
            <person name="Ruiz-Herrera J."/>
            <person name="Ruiz-Vazquez R."/>
            <person name="Sanz C."/>
            <person name="Schackwitz W."/>
            <person name="Schmutz J."/>
            <person name="Shahriari M."/>
            <person name="Shelest E."/>
            <person name="Silva-Franco F."/>
            <person name="Soanes D."/>
            <person name="Syed K."/>
            <person name="Tagua V.G."/>
            <person name="Talbot N.J."/>
            <person name="Thon M."/>
            <person name="De vries R.P."/>
            <person name="Wiebenga A."/>
            <person name="Yadav J.S."/>
            <person name="Braun E.L."/>
            <person name="Baker S."/>
            <person name="Garre V."/>
            <person name="Horwitz B."/>
            <person name="Torres-Martinez S."/>
            <person name="Idnurm A."/>
            <person name="Herrera-Estrella A."/>
            <person name="Gabaldon T."/>
            <person name="Grigoriev I.V."/>
        </authorList>
    </citation>
    <scope>NUCLEOTIDE SEQUENCE [LARGE SCALE GENOMIC DNA]</scope>
    <source>
        <strain evidence="9">NRRL 1555(-)</strain>
    </source>
</reference>
<dbReference type="Proteomes" id="UP000077315">
    <property type="component" value="Unassembled WGS sequence"/>
</dbReference>
<keyword evidence="4" id="KW-0813">Transport</keyword>
<comment type="similarity">
    <text evidence="2">Belongs to the COG1 family.</text>
</comment>
<dbReference type="GeneID" id="29003969"/>
<evidence type="ECO:0000256" key="6">
    <source>
        <dbReference type="ARBA" id="ARBA00023034"/>
    </source>
</evidence>
<dbReference type="InParanoid" id="A0A167QB31"/>
<evidence type="ECO:0000256" key="5">
    <source>
        <dbReference type="ARBA" id="ARBA00022927"/>
    </source>
</evidence>
<dbReference type="InterPro" id="IPR033370">
    <property type="entry name" value="COG1"/>
</dbReference>
<keyword evidence="7" id="KW-0472">Membrane</keyword>
<comment type="subcellular location">
    <subcellularLocation>
        <location evidence="1">Golgi apparatus membrane</location>
        <topology evidence="1">Peripheral membrane protein</topology>
    </subcellularLocation>
</comment>
<accession>A0A167QB31</accession>
<name>A0A167QB31_PHYB8</name>
<dbReference type="STRING" id="763407.A0A167QB31"/>
<dbReference type="GO" id="GO:0015031">
    <property type="term" value="P:protein transport"/>
    <property type="evidence" value="ECO:0007669"/>
    <property type="project" value="UniProtKB-KW"/>
</dbReference>